<dbReference type="InterPro" id="IPR000014">
    <property type="entry name" value="PAS"/>
</dbReference>
<dbReference type="EC" id="2.7.7.65" evidence="4"/>
<dbReference type="CDD" id="cd00130">
    <property type="entry name" value="PAS"/>
    <property type="match status" value="1"/>
</dbReference>
<evidence type="ECO:0000313" key="5">
    <source>
        <dbReference type="Proteomes" id="UP001433638"/>
    </source>
</evidence>
<dbReference type="NCBIfam" id="TIGR00229">
    <property type="entry name" value="sensory_box"/>
    <property type="match status" value="1"/>
</dbReference>
<dbReference type="InterPro" id="IPR029787">
    <property type="entry name" value="Nucleotide_cyclase"/>
</dbReference>
<feature type="domain" description="PAC" evidence="2">
    <location>
        <begin position="393"/>
        <end position="447"/>
    </location>
</feature>
<dbReference type="InterPro" id="IPR013767">
    <property type="entry name" value="PAS_fold"/>
</dbReference>
<dbReference type="PANTHER" id="PTHR46663:SF4">
    <property type="entry name" value="DIGUANYLATE CYCLASE DGCT-RELATED"/>
    <property type="match status" value="1"/>
</dbReference>
<dbReference type="InterPro" id="IPR000160">
    <property type="entry name" value="GGDEF_dom"/>
</dbReference>
<evidence type="ECO:0000259" key="2">
    <source>
        <dbReference type="PROSITE" id="PS50113"/>
    </source>
</evidence>
<dbReference type="InterPro" id="IPR035965">
    <property type="entry name" value="PAS-like_dom_sf"/>
</dbReference>
<gene>
    <name evidence="4" type="ORF">ABNW52_04410</name>
</gene>
<dbReference type="PROSITE" id="PS50112">
    <property type="entry name" value="PAS"/>
    <property type="match status" value="1"/>
</dbReference>
<accession>A0ABV1M0U7</accession>
<dbReference type="PROSITE" id="PS50887">
    <property type="entry name" value="GGDEF"/>
    <property type="match status" value="1"/>
</dbReference>
<dbReference type="InterPro" id="IPR000700">
    <property type="entry name" value="PAS-assoc_C"/>
</dbReference>
<dbReference type="Proteomes" id="UP001433638">
    <property type="component" value="Unassembled WGS sequence"/>
</dbReference>
<dbReference type="InterPro" id="IPR043128">
    <property type="entry name" value="Rev_trsase/Diguanyl_cyclase"/>
</dbReference>
<proteinExistence type="predicted"/>
<keyword evidence="4" id="KW-0548">Nucleotidyltransferase</keyword>
<dbReference type="SMART" id="SM00091">
    <property type="entry name" value="PAS"/>
    <property type="match status" value="1"/>
</dbReference>
<dbReference type="Gene3D" id="3.30.70.270">
    <property type="match status" value="1"/>
</dbReference>
<feature type="domain" description="PAS" evidence="1">
    <location>
        <begin position="329"/>
        <end position="393"/>
    </location>
</feature>
<dbReference type="SUPFAM" id="SSF55785">
    <property type="entry name" value="PYP-like sensor domain (PAS domain)"/>
    <property type="match status" value="1"/>
</dbReference>
<dbReference type="SMART" id="SM00267">
    <property type="entry name" value="GGDEF"/>
    <property type="match status" value="1"/>
</dbReference>
<name>A0ABV1M0U7_9NEIS</name>
<keyword evidence="5" id="KW-1185">Reference proteome</keyword>
<dbReference type="NCBIfam" id="TIGR00254">
    <property type="entry name" value="GGDEF"/>
    <property type="match status" value="1"/>
</dbReference>
<feature type="domain" description="GGDEF" evidence="3">
    <location>
        <begin position="479"/>
        <end position="612"/>
    </location>
</feature>
<dbReference type="EMBL" id="JBEFLD010000002">
    <property type="protein sequence ID" value="MEQ6289853.1"/>
    <property type="molecule type" value="Genomic_DNA"/>
</dbReference>
<dbReference type="CDD" id="cd01949">
    <property type="entry name" value="GGDEF"/>
    <property type="match status" value="1"/>
</dbReference>
<dbReference type="CDD" id="cd12915">
    <property type="entry name" value="PDC2_DGC_like"/>
    <property type="match status" value="1"/>
</dbReference>
<dbReference type="PANTHER" id="PTHR46663">
    <property type="entry name" value="DIGUANYLATE CYCLASE DGCT-RELATED"/>
    <property type="match status" value="1"/>
</dbReference>
<evidence type="ECO:0000259" key="1">
    <source>
        <dbReference type="PROSITE" id="PS50112"/>
    </source>
</evidence>
<sequence>MLPTQQLAGSHGQRVKITASGILISLLLLLVGSMELFSSYRSTLEQGYNQARIDSLLFAEWMQQDFREVELLQNMLAEQLEEQDFTIREGAERTALESRLVRAMRGVPQAYDMILVDNHCRLVLSFKISPGFDASEAGYCKAMLTPTRDDRFVSPRFQSASGEPVVVATQRVRGLNGRVIGLIGTVIRTSHFQQQLDRNVFNSRYDAISFTDSQQQLLARLPSLSALPATPLLDSHARALLQGSDSEDSYERVSPLDGRTRLHSTRKLERLPLLVSVGLDKNTLLQPWLSKTWLFLLTWLLVNLLLGYGIRRYLHNTQLADALAIRSVAIDHAAEAIVIANANGVVEYANPAFERMTGYSNTAVQGQATLDELLLGEHPEQKDQLLQSLIAGETWRGELASKHRDGTPYQETVSVAPVLSPEGRVQHMVAIKHDITNAKLLQAELQRLANTDELTGLYNRRQFMLRTSEEIARSHRWERPLSLAMLDLDHFKLLNDRYGHPFGDEVLRRFAACCQTAVRLEDVCGRLGGEEFAILLPDTDRYSARQVMERVREAVAALELSNPLGGEPVQFTVSIGISELYPGDATATPMMARADAALYLAKQEGRNLVRAG</sequence>
<dbReference type="Gene3D" id="3.30.450.20">
    <property type="entry name" value="PAS domain"/>
    <property type="match status" value="3"/>
</dbReference>
<evidence type="ECO:0000259" key="3">
    <source>
        <dbReference type="PROSITE" id="PS50887"/>
    </source>
</evidence>
<evidence type="ECO:0000313" key="4">
    <source>
        <dbReference type="EMBL" id="MEQ6289853.1"/>
    </source>
</evidence>
<dbReference type="GO" id="GO:0052621">
    <property type="term" value="F:diguanylate cyclase activity"/>
    <property type="evidence" value="ECO:0007669"/>
    <property type="project" value="UniProtKB-EC"/>
</dbReference>
<dbReference type="PROSITE" id="PS50113">
    <property type="entry name" value="PAC"/>
    <property type="match status" value="1"/>
</dbReference>
<dbReference type="InterPro" id="IPR052163">
    <property type="entry name" value="DGC-Regulatory_Protein"/>
</dbReference>
<protein>
    <submittedName>
        <fullName evidence="4">Diguanylate cyclase</fullName>
        <ecNumber evidence="4">2.7.7.65</ecNumber>
    </submittedName>
</protein>
<dbReference type="CDD" id="cd18773">
    <property type="entry name" value="PDC1_HK_sensor"/>
    <property type="match status" value="1"/>
</dbReference>
<comment type="caution">
    <text evidence="4">The sequence shown here is derived from an EMBL/GenBank/DDBJ whole genome shotgun (WGS) entry which is preliminary data.</text>
</comment>
<dbReference type="Pfam" id="PF00989">
    <property type="entry name" value="PAS"/>
    <property type="match status" value="1"/>
</dbReference>
<keyword evidence="4" id="KW-0808">Transferase</keyword>
<dbReference type="Pfam" id="PF00990">
    <property type="entry name" value="GGDEF"/>
    <property type="match status" value="1"/>
</dbReference>
<dbReference type="RefSeq" id="WP_349584547.1">
    <property type="nucleotide sequence ID" value="NZ_JBEFLD010000002.1"/>
</dbReference>
<organism evidence="4 5">
    <name type="scientific">Vogesella oryzagri</name>
    <dbReference type="NCBI Taxonomy" id="3160864"/>
    <lineage>
        <taxon>Bacteria</taxon>
        <taxon>Pseudomonadati</taxon>
        <taxon>Pseudomonadota</taxon>
        <taxon>Betaproteobacteria</taxon>
        <taxon>Neisseriales</taxon>
        <taxon>Chromobacteriaceae</taxon>
        <taxon>Vogesella</taxon>
    </lineage>
</organism>
<dbReference type="SUPFAM" id="SSF55073">
    <property type="entry name" value="Nucleotide cyclase"/>
    <property type="match status" value="1"/>
</dbReference>
<reference evidence="4" key="1">
    <citation type="submission" date="2024-06" db="EMBL/GenBank/DDBJ databases">
        <title>Genome sequence of Vogesella sp. MAHUQ-64.</title>
        <authorList>
            <person name="Huq M.A."/>
        </authorList>
    </citation>
    <scope>NUCLEOTIDE SEQUENCE</scope>
    <source>
        <strain evidence="4">MAHUQ-64</strain>
    </source>
</reference>